<evidence type="ECO:0000256" key="7">
    <source>
        <dbReference type="ARBA" id="ARBA00022967"/>
    </source>
</evidence>
<accession>A0A5C5U1N2</accession>
<evidence type="ECO:0000256" key="5">
    <source>
        <dbReference type="ARBA" id="ARBA00022741"/>
    </source>
</evidence>
<evidence type="ECO:0000256" key="9">
    <source>
        <dbReference type="ARBA" id="ARBA00023065"/>
    </source>
</evidence>
<organism evidence="12 13">
    <name type="scientific">Luteimonas wenzhouensis</name>
    <dbReference type="NCBI Taxonomy" id="2599615"/>
    <lineage>
        <taxon>Bacteria</taxon>
        <taxon>Pseudomonadati</taxon>
        <taxon>Pseudomonadota</taxon>
        <taxon>Gammaproteobacteria</taxon>
        <taxon>Lysobacterales</taxon>
        <taxon>Lysobacteraceae</taxon>
        <taxon>Luteimonas</taxon>
    </lineage>
</organism>
<evidence type="ECO:0000256" key="8">
    <source>
        <dbReference type="ARBA" id="ARBA00023004"/>
    </source>
</evidence>
<dbReference type="Proteomes" id="UP000315949">
    <property type="component" value="Unassembled WGS sequence"/>
</dbReference>
<gene>
    <name evidence="12" type="ORF">FQY79_08670</name>
</gene>
<keyword evidence="2" id="KW-1003">Cell membrane</keyword>
<evidence type="ECO:0000259" key="11">
    <source>
        <dbReference type="PROSITE" id="PS50893"/>
    </source>
</evidence>
<feature type="domain" description="ABC transporter" evidence="11">
    <location>
        <begin position="4"/>
        <end position="238"/>
    </location>
</feature>
<dbReference type="GO" id="GO:0005524">
    <property type="term" value="F:ATP binding"/>
    <property type="evidence" value="ECO:0007669"/>
    <property type="project" value="UniProtKB-KW"/>
</dbReference>
<dbReference type="InterPro" id="IPR017871">
    <property type="entry name" value="ABC_transporter-like_CS"/>
</dbReference>
<dbReference type="InterPro" id="IPR050093">
    <property type="entry name" value="ABC_SmlMolc_Importer"/>
</dbReference>
<keyword evidence="1" id="KW-0813">Transport</keyword>
<keyword evidence="13" id="KW-1185">Reference proteome</keyword>
<dbReference type="EMBL" id="VOHE01000003">
    <property type="protein sequence ID" value="TWT19936.1"/>
    <property type="molecule type" value="Genomic_DNA"/>
</dbReference>
<evidence type="ECO:0000256" key="4">
    <source>
        <dbReference type="ARBA" id="ARBA00022519"/>
    </source>
</evidence>
<evidence type="ECO:0000256" key="1">
    <source>
        <dbReference type="ARBA" id="ARBA00022448"/>
    </source>
</evidence>
<comment type="caution">
    <text evidence="12">The sequence shown here is derived from an EMBL/GenBank/DDBJ whole genome shotgun (WGS) entry which is preliminary data.</text>
</comment>
<sequence length="327" mass="34675">MLAVRGIRVAYPGPAGPRVVVDGLSLALAHGEIGCLLGPSGCGKTTVLRAIAGFEPLQAGSILLDGRPLSSAGRTVPPELRGIGMMFQDYALFPHLDVAANVGFGLSRRPRREREARVAEVLQLVGLPDRADAWPHELSGGQQQRVALARALAPSPSLLLLDEPFSNLDNDTREHLAAELRSILRRTGTTALLVTHDQAEAFAMADAIGVMDQGRILQWADAPTLYAHPRDPFVAGFIGRGCVLPAEALGLDCGGRVLLRPDRLLPDPEGRIRAEVVAVSFRGPGRVALLRLAGGQVVEADLPAGLEQPPGSTLALRLAEDGLVRFP</sequence>
<keyword evidence="4" id="KW-0997">Cell inner membrane</keyword>
<dbReference type="GO" id="GO:0016887">
    <property type="term" value="F:ATP hydrolysis activity"/>
    <property type="evidence" value="ECO:0007669"/>
    <property type="project" value="InterPro"/>
</dbReference>
<keyword evidence="9" id="KW-0406">Ion transport</keyword>
<keyword evidence="8" id="KW-0408">Iron</keyword>
<proteinExistence type="predicted"/>
<dbReference type="InterPro" id="IPR015853">
    <property type="entry name" value="ABC_transpr_FbpC"/>
</dbReference>
<evidence type="ECO:0000256" key="10">
    <source>
        <dbReference type="ARBA" id="ARBA00023136"/>
    </source>
</evidence>
<dbReference type="InterPro" id="IPR003439">
    <property type="entry name" value="ABC_transporter-like_ATP-bd"/>
</dbReference>
<dbReference type="InterPro" id="IPR013611">
    <property type="entry name" value="Transp-assoc_OB_typ2"/>
</dbReference>
<dbReference type="PANTHER" id="PTHR42781:SF1">
    <property type="entry name" value="THIAMINE IMPORT ATP-BINDING PROTEIN THIQ"/>
    <property type="match status" value="1"/>
</dbReference>
<dbReference type="SUPFAM" id="SSF52540">
    <property type="entry name" value="P-loop containing nucleoside triphosphate hydrolases"/>
    <property type="match status" value="1"/>
</dbReference>
<dbReference type="Pfam" id="PF00005">
    <property type="entry name" value="ABC_tran"/>
    <property type="match status" value="1"/>
</dbReference>
<dbReference type="GO" id="GO:0015697">
    <property type="term" value="P:quaternary ammonium group transport"/>
    <property type="evidence" value="ECO:0007669"/>
    <property type="project" value="UniProtKB-ARBA"/>
</dbReference>
<keyword evidence="5" id="KW-0547">Nucleotide-binding</keyword>
<evidence type="ECO:0000256" key="2">
    <source>
        <dbReference type="ARBA" id="ARBA00022475"/>
    </source>
</evidence>
<keyword evidence="10" id="KW-0472">Membrane</keyword>
<dbReference type="InterPro" id="IPR027417">
    <property type="entry name" value="P-loop_NTPase"/>
</dbReference>
<dbReference type="CDD" id="cd03259">
    <property type="entry name" value="ABC_Carb_Solutes_like"/>
    <property type="match status" value="1"/>
</dbReference>
<reference evidence="12 13" key="1">
    <citation type="submission" date="2019-07" db="EMBL/GenBank/DDBJ databases">
        <title>Luteimonas sp. YD-1 nov., isolated from acidic soil.</title>
        <authorList>
            <person name="Zhou J."/>
        </authorList>
    </citation>
    <scope>NUCLEOTIDE SEQUENCE [LARGE SCALE GENOMIC DNA]</scope>
    <source>
        <strain evidence="12 13">YD-1</strain>
    </source>
</reference>
<dbReference type="InterPro" id="IPR003593">
    <property type="entry name" value="AAA+_ATPase"/>
</dbReference>
<name>A0A5C5U1N2_9GAMM</name>
<evidence type="ECO:0000256" key="3">
    <source>
        <dbReference type="ARBA" id="ARBA00022496"/>
    </source>
</evidence>
<evidence type="ECO:0000313" key="12">
    <source>
        <dbReference type="EMBL" id="TWT19936.1"/>
    </source>
</evidence>
<dbReference type="Pfam" id="PF08402">
    <property type="entry name" value="TOBE_2"/>
    <property type="match status" value="1"/>
</dbReference>
<dbReference type="PANTHER" id="PTHR42781">
    <property type="entry name" value="SPERMIDINE/PUTRESCINE IMPORT ATP-BINDING PROTEIN POTA"/>
    <property type="match status" value="1"/>
</dbReference>
<dbReference type="FunFam" id="3.40.50.300:FF:000425">
    <property type="entry name" value="Probable ABC transporter, ATP-binding subunit"/>
    <property type="match status" value="1"/>
</dbReference>
<dbReference type="SMART" id="SM00382">
    <property type="entry name" value="AAA"/>
    <property type="match status" value="1"/>
</dbReference>
<keyword evidence="6 12" id="KW-0067">ATP-binding</keyword>
<protein>
    <submittedName>
        <fullName evidence="12">ABC transporter ATP-binding protein</fullName>
    </submittedName>
</protein>
<dbReference type="OrthoDB" id="9802264at2"/>
<dbReference type="AlphaFoldDB" id="A0A5C5U1N2"/>
<dbReference type="Gene3D" id="3.40.50.300">
    <property type="entry name" value="P-loop containing nucleotide triphosphate hydrolases"/>
    <property type="match status" value="1"/>
</dbReference>
<keyword evidence="7" id="KW-1278">Translocase</keyword>
<dbReference type="GO" id="GO:0015408">
    <property type="term" value="F:ABC-type ferric iron transporter activity"/>
    <property type="evidence" value="ECO:0007669"/>
    <property type="project" value="InterPro"/>
</dbReference>
<dbReference type="GO" id="GO:0043190">
    <property type="term" value="C:ATP-binding cassette (ABC) transporter complex"/>
    <property type="evidence" value="ECO:0007669"/>
    <property type="project" value="InterPro"/>
</dbReference>
<evidence type="ECO:0000313" key="13">
    <source>
        <dbReference type="Proteomes" id="UP000315949"/>
    </source>
</evidence>
<keyword evidence="3" id="KW-0410">Iron transport</keyword>
<dbReference type="PROSITE" id="PS00211">
    <property type="entry name" value="ABC_TRANSPORTER_1"/>
    <property type="match status" value="1"/>
</dbReference>
<dbReference type="PROSITE" id="PS50893">
    <property type="entry name" value="ABC_TRANSPORTER_2"/>
    <property type="match status" value="1"/>
</dbReference>
<evidence type="ECO:0000256" key="6">
    <source>
        <dbReference type="ARBA" id="ARBA00022840"/>
    </source>
</evidence>